<proteinExistence type="predicted"/>
<sequence length="233" mass="26755">MSDQGPSHPVPTGRLRRYTVEQARELFLKHAKNDDCDSSEEEYVDRDRSSSEEERVELENGSSRRRALPKRAMRKYWSKKEVYNSPLFTKLFSNCKRYVGSHYIFSSMLHVGNKDFEGKEKIEPFLNDLVTNFNKVYYPFQNLSLDEMVIGFTGRWQFKQYNASKPKKYHIKSFGIVDATTGYLLNILVYFGSGTSYDPAADVDGSMAVKVFQTLLQNVGSGHHMIVTTQLGS</sequence>
<organism evidence="3 4">
    <name type="scientific">Elysia marginata</name>
    <dbReference type="NCBI Taxonomy" id="1093978"/>
    <lineage>
        <taxon>Eukaryota</taxon>
        <taxon>Metazoa</taxon>
        <taxon>Spiralia</taxon>
        <taxon>Lophotrochozoa</taxon>
        <taxon>Mollusca</taxon>
        <taxon>Gastropoda</taxon>
        <taxon>Heterobranchia</taxon>
        <taxon>Euthyneura</taxon>
        <taxon>Panpulmonata</taxon>
        <taxon>Sacoglossa</taxon>
        <taxon>Placobranchoidea</taxon>
        <taxon>Plakobranchidae</taxon>
        <taxon>Elysia</taxon>
    </lineage>
</organism>
<gene>
    <name evidence="3" type="ORF">ElyMa_000500900</name>
</gene>
<dbReference type="InterPro" id="IPR029526">
    <property type="entry name" value="PGBD"/>
</dbReference>
<evidence type="ECO:0000313" key="4">
    <source>
        <dbReference type="Proteomes" id="UP000762676"/>
    </source>
</evidence>
<dbReference type="PANTHER" id="PTHR46599:SF3">
    <property type="entry name" value="PIGGYBAC TRANSPOSABLE ELEMENT-DERIVED PROTEIN 4"/>
    <property type="match status" value="1"/>
</dbReference>
<evidence type="ECO:0000259" key="2">
    <source>
        <dbReference type="Pfam" id="PF13843"/>
    </source>
</evidence>
<feature type="region of interest" description="Disordered" evidence="1">
    <location>
        <begin position="31"/>
        <end position="66"/>
    </location>
</feature>
<feature type="domain" description="PiggyBac transposable element-derived protein" evidence="2">
    <location>
        <begin position="73"/>
        <end position="229"/>
    </location>
</feature>
<keyword evidence="4" id="KW-1185">Reference proteome</keyword>
<dbReference type="Proteomes" id="UP000762676">
    <property type="component" value="Unassembled WGS sequence"/>
</dbReference>
<protein>
    <submittedName>
        <fullName evidence="3">PiggyBac transposable element-derived protein 4</fullName>
    </submittedName>
</protein>
<evidence type="ECO:0000313" key="3">
    <source>
        <dbReference type="EMBL" id="GFR77129.1"/>
    </source>
</evidence>
<comment type="caution">
    <text evidence="3">The sequence shown here is derived from an EMBL/GenBank/DDBJ whole genome shotgun (WGS) entry which is preliminary data.</text>
</comment>
<dbReference type="AlphaFoldDB" id="A0AAV4FV67"/>
<dbReference type="PANTHER" id="PTHR46599">
    <property type="entry name" value="PIGGYBAC TRANSPOSABLE ELEMENT-DERIVED PROTEIN 4"/>
    <property type="match status" value="1"/>
</dbReference>
<dbReference type="EMBL" id="BMAT01000957">
    <property type="protein sequence ID" value="GFR77129.1"/>
    <property type="molecule type" value="Genomic_DNA"/>
</dbReference>
<accession>A0AAV4FV67</accession>
<reference evidence="3 4" key="1">
    <citation type="journal article" date="2021" name="Elife">
        <title>Chloroplast acquisition without the gene transfer in kleptoplastic sea slugs, Plakobranchus ocellatus.</title>
        <authorList>
            <person name="Maeda T."/>
            <person name="Takahashi S."/>
            <person name="Yoshida T."/>
            <person name="Shimamura S."/>
            <person name="Takaki Y."/>
            <person name="Nagai Y."/>
            <person name="Toyoda A."/>
            <person name="Suzuki Y."/>
            <person name="Arimoto A."/>
            <person name="Ishii H."/>
            <person name="Satoh N."/>
            <person name="Nishiyama T."/>
            <person name="Hasebe M."/>
            <person name="Maruyama T."/>
            <person name="Minagawa J."/>
            <person name="Obokata J."/>
            <person name="Shigenobu S."/>
        </authorList>
    </citation>
    <scope>NUCLEOTIDE SEQUENCE [LARGE SCALE GENOMIC DNA]</scope>
</reference>
<evidence type="ECO:0000256" key="1">
    <source>
        <dbReference type="SAM" id="MobiDB-lite"/>
    </source>
</evidence>
<name>A0AAV4FV67_9GAST</name>
<dbReference type="Pfam" id="PF13843">
    <property type="entry name" value="DDE_Tnp_1_7"/>
    <property type="match status" value="1"/>
</dbReference>